<feature type="region of interest" description="Disordered" evidence="1">
    <location>
        <begin position="38"/>
        <end position="66"/>
    </location>
</feature>
<evidence type="ECO:0000256" key="1">
    <source>
        <dbReference type="SAM" id="MobiDB-lite"/>
    </source>
</evidence>
<keyword evidence="3" id="KW-1185">Reference proteome</keyword>
<dbReference type="KEGG" id="cfj:CFIO01_11921"/>
<dbReference type="Proteomes" id="UP000020467">
    <property type="component" value="Unassembled WGS sequence"/>
</dbReference>
<proteinExistence type="predicted"/>
<dbReference type="HOGENOM" id="CLU_1885594_0_0_1"/>
<protein>
    <submittedName>
        <fullName evidence="2">Uncharacterized protein</fullName>
    </submittedName>
</protein>
<organism evidence="2 3">
    <name type="scientific">Colletotrichum fioriniae PJ7</name>
    <dbReference type="NCBI Taxonomy" id="1445577"/>
    <lineage>
        <taxon>Eukaryota</taxon>
        <taxon>Fungi</taxon>
        <taxon>Dikarya</taxon>
        <taxon>Ascomycota</taxon>
        <taxon>Pezizomycotina</taxon>
        <taxon>Sordariomycetes</taxon>
        <taxon>Hypocreomycetidae</taxon>
        <taxon>Glomerellales</taxon>
        <taxon>Glomerellaceae</taxon>
        <taxon>Colletotrichum</taxon>
        <taxon>Colletotrichum acutatum species complex</taxon>
    </lineage>
</organism>
<evidence type="ECO:0000313" key="3">
    <source>
        <dbReference type="Proteomes" id="UP000020467"/>
    </source>
</evidence>
<feature type="compositionally biased region" description="Low complexity" evidence="1">
    <location>
        <begin position="39"/>
        <end position="57"/>
    </location>
</feature>
<accession>A0A010QYR1</accession>
<name>A0A010QYR1_9PEZI</name>
<dbReference type="AlphaFoldDB" id="A0A010QYR1"/>
<dbReference type="OrthoDB" id="4832308at2759"/>
<reference evidence="2 3" key="1">
    <citation type="submission" date="2014-02" db="EMBL/GenBank/DDBJ databases">
        <title>The genome sequence of Colletotrichum fioriniae PJ7.</title>
        <authorList>
            <person name="Baroncelli R."/>
            <person name="Thon M.R."/>
        </authorList>
    </citation>
    <scope>NUCLEOTIDE SEQUENCE [LARGE SCALE GENOMIC DNA]</scope>
    <source>
        <strain evidence="2 3">PJ7</strain>
    </source>
</reference>
<comment type="caution">
    <text evidence="2">The sequence shown here is derived from an EMBL/GenBank/DDBJ whole genome shotgun (WGS) entry which is preliminary data.</text>
</comment>
<dbReference type="EMBL" id="JARH01000358">
    <property type="protein sequence ID" value="EXF81705.1"/>
    <property type="molecule type" value="Genomic_DNA"/>
</dbReference>
<evidence type="ECO:0000313" key="2">
    <source>
        <dbReference type="EMBL" id="EXF81705.1"/>
    </source>
</evidence>
<sequence length="135" mass="14670">MANPRTPSTDAGAGANILTPNINVSNLKPITKIRLLPSKPILTPPTTTGTTGTSTTPSPSPSPKPKAIKLKLKASGVTALEEDYEAAFRIDRILEISYGMRERSFRSWSSLLYFFTDDYLVSVKAVEIWIGKDSA</sequence>
<gene>
    <name evidence="2" type="ORF">CFIO01_11921</name>
</gene>